<feature type="compositionally biased region" description="Basic and acidic residues" evidence="1">
    <location>
        <begin position="1"/>
        <end position="12"/>
    </location>
</feature>
<protein>
    <submittedName>
        <fullName evidence="3">Uncharacterized protein</fullName>
    </submittedName>
</protein>
<feature type="non-terminal residue" evidence="3">
    <location>
        <position position="377"/>
    </location>
</feature>
<keyword evidence="2" id="KW-0472">Membrane</keyword>
<dbReference type="AlphaFoldDB" id="A0A382F228"/>
<organism evidence="3">
    <name type="scientific">marine metagenome</name>
    <dbReference type="NCBI Taxonomy" id="408172"/>
    <lineage>
        <taxon>unclassified sequences</taxon>
        <taxon>metagenomes</taxon>
        <taxon>ecological metagenomes</taxon>
    </lineage>
</organism>
<gene>
    <name evidence="3" type="ORF">METZ01_LOCUS208991</name>
</gene>
<proteinExistence type="predicted"/>
<keyword evidence="2" id="KW-1133">Transmembrane helix</keyword>
<sequence>MWDTGKNEKDSDLTSNERGSTLDLSEPSPELDDEEIKLDLTEETVEKEGDWAIPMAEDAEGLNLRTIGIVGTIVILLLTGTLFVLLNEANMEISVPNEKYEEQINYNVNGFVSFDSNLDFPIPFGLFENDVIINNLDITFKGDLSLGIDGPKSVIKNGYGESKSSVFKKYIIQNLDDVDGNITEDGLEPFELKNSRIVSSQEQYVDSGSLNIIRSDIISNATTAKISGGVGQKWAWQSATDWIPREHNNGILPHGSAYIGKTLTQGDKGVVNEGGIQLTTKVKSGEKIKGYDTLKMEIQTSYLSDSLLGYEYQYSYKFSFYMSEISSLPLKFEMELISEAKSPGSQLYSINLRYTAIAKDIFKGYEFVPTKGYESSS</sequence>
<feature type="region of interest" description="Disordered" evidence="1">
    <location>
        <begin position="1"/>
        <end position="32"/>
    </location>
</feature>
<evidence type="ECO:0000256" key="1">
    <source>
        <dbReference type="SAM" id="MobiDB-lite"/>
    </source>
</evidence>
<name>A0A382F228_9ZZZZ</name>
<evidence type="ECO:0000256" key="2">
    <source>
        <dbReference type="SAM" id="Phobius"/>
    </source>
</evidence>
<keyword evidence="2" id="KW-0812">Transmembrane</keyword>
<accession>A0A382F228</accession>
<feature type="transmembrane region" description="Helical" evidence="2">
    <location>
        <begin position="64"/>
        <end position="86"/>
    </location>
</feature>
<reference evidence="3" key="1">
    <citation type="submission" date="2018-05" db="EMBL/GenBank/DDBJ databases">
        <authorList>
            <person name="Lanie J.A."/>
            <person name="Ng W.-L."/>
            <person name="Kazmierczak K.M."/>
            <person name="Andrzejewski T.M."/>
            <person name="Davidsen T.M."/>
            <person name="Wayne K.J."/>
            <person name="Tettelin H."/>
            <person name="Glass J.I."/>
            <person name="Rusch D."/>
            <person name="Podicherti R."/>
            <person name="Tsui H.-C.T."/>
            <person name="Winkler M.E."/>
        </authorList>
    </citation>
    <scope>NUCLEOTIDE SEQUENCE</scope>
</reference>
<feature type="compositionally biased region" description="Polar residues" evidence="1">
    <location>
        <begin position="13"/>
        <end position="23"/>
    </location>
</feature>
<dbReference type="EMBL" id="UINC01047190">
    <property type="protein sequence ID" value="SVB56137.1"/>
    <property type="molecule type" value="Genomic_DNA"/>
</dbReference>
<evidence type="ECO:0000313" key="3">
    <source>
        <dbReference type="EMBL" id="SVB56137.1"/>
    </source>
</evidence>